<dbReference type="RefSeq" id="WP_083621265.1">
    <property type="nucleotide sequence ID" value="NZ_LR734869.1"/>
</dbReference>
<evidence type="ECO:0000313" key="3">
    <source>
        <dbReference type="Proteomes" id="UP000184550"/>
    </source>
</evidence>
<accession>A0A7Z9BPR6</accession>
<proteinExistence type="predicted"/>
<organism evidence="2 3">
    <name type="scientific">Planktothrix serta PCC 8927</name>
    <dbReference type="NCBI Taxonomy" id="671068"/>
    <lineage>
        <taxon>Bacteria</taxon>
        <taxon>Bacillati</taxon>
        <taxon>Cyanobacteriota</taxon>
        <taxon>Cyanophyceae</taxon>
        <taxon>Oscillatoriophycideae</taxon>
        <taxon>Oscillatoriales</taxon>
        <taxon>Microcoleaceae</taxon>
        <taxon>Planktothrix</taxon>
    </lineage>
</organism>
<evidence type="ECO:0000259" key="1">
    <source>
        <dbReference type="Pfam" id="PF14261"/>
    </source>
</evidence>
<protein>
    <recommendedName>
        <fullName evidence="1">DUF4351 domain-containing protein</fullName>
    </recommendedName>
</protein>
<evidence type="ECO:0000313" key="2">
    <source>
        <dbReference type="EMBL" id="VXD17698.1"/>
    </source>
</evidence>
<dbReference type="Pfam" id="PF14261">
    <property type="entry name" value="DUF4351"/>
    <property type="match status" value="1"/>
</dbReference>
<name>A0A7Z9BPR6_9CYAN</name>
<keyword evidence="3" id="KW-1185">Reference proteome</keyword>
<dbReference type="Proteomes" id="UP000184550">
    <property type="component" value="Unassembled WGS sequence"/>
</dbReference>
<dbReference type="AlphaFoldDB" id="A0A7Z9BPR6"/>
<dbReference type="PANTHER" id="PTHR34613">
    <property type="entry name" value="SLL0800 PROTEIN"/>
    <property type="match status" value="1"/>
</dbReference>
<dbReference type="PANTHER" id="PTHR34613:SF1">
    <property type="entry name" value="SLL6017 PROTEIN"/>
    <property type="match status" value="1"/>
</dbReference>
<dbReference type="OrthoDB" id="510169at2"/>
<comment type="caution">
    <text evidence="2">The sequence shown here is derived from an EMBL/GenBank/DDBJ whole genome shotgun (WGS) entry which is preliminary data.</text>
</comment>
<gene>
    <name evidence="2" type="ORF">PL8927_600066</name>
</gene>
<dbReference type="EMBL" id="CZCU02000136">
    <property type="protein sequence ID" value="VXD17698.1"/>
    <property type="molecule type" value="Genomic_DNA"/>
</dbReference>
<dbReference type="InterPro" id="IPR025587">
    <property type="entry name" value="DUF4351"/>
</dbReference>
<sequence length="288" mass="33288">MAYDNTCKYLAEKFPDAFVQWLLPLEQPTSIQVLKTELIQEPIRADSLTFLQTDNQILHLEFQTLSYSNPPIPFRMLDYYVRLKRQYSCSITQVVLFLQQTASEQAFVSEYTDTNTQHRYRVIRLWEQNPDLLLSVPALLPFATLSQTNSPQTLLEQIANQIATIEEPSQQADLLACTQVLAGLRFEKNLIRQLFRSETMRESVIYQEIREDGLLEGLQQGLQQGRQREAMSFVTRLVTRRVGAIAPIIQEQIQTLSVEELENLGEALLDFSEATDLENWLNQRQLES</sequence>
<reference evidence="2" key="1">
    <citation type="submission" date="2019-10" db="EMBL/GenBank/DDBJ databases">
        <authorList>
            <consortium name="Genoscope - CEA"/>
            <person name="William W."/>
        </authorList>
    </citation>
    <scope>NUCLEOTIDE SEQUENCE [LARGE SCALE GENOMIC DNA]</scope>
    <source>
        <strain evidence="2">BBR_PRJEB10992</strain>
    </source>
</reference>
<feature type="domain" description="DUF4351" evidence="1">
    <location>
        <begin position="223"/>
        <end position="281"/>
    </location>
</feature>